<evidence type="ECO:0000313" key="3">
    <source>
        <dbReference type="Proteomes" id="UP000319716"/>
    </source>
</evidence>
<reference evidence="2 3" key="1">
    <citation type="submission" date="2017-11" db="EMBL/GenBank/DDBJ databases">
        <title>Draft Genome Sequence of Sporolactobacillus inulinus NBRC 111894 Isolated from Koso, a Japanese Sugar-Vegetable Fermented Beverage.</title>
        <authorList>
            <person name="Chiou T.Y."/>
            <person name="Oshima K."/>
            <person name="Suda W."/>
            <person name="Hattori M."/>
            <person name="Takahashi T."/>
        </authorList>
    </citation>
    <scope>NUCLEOTIDE SEQUENCE [LARGE SCALE GENOMIC DNA]</scope>
    <source>
        <strain evidence="2 3">NBRC111894</strain>
    </source>
</reference>
<name>A0A4Y1Z933_9BACL</name>
<organism evidence="2 3">
    <name type="scientific">Sporolactobacillus inulinus</name>
    <dbReference type="NCBI Taxonomy" id="2078"/>
    <lineage>
        <taxon>Bacteria</taxon>
        <taxon>Bacillati</taxon>
        <taxon>Bacillota</taxon>
        <taxon>Bacilli</taxon>
        <taxon>Bacillales</taxon>
        <taxon>Sporolactobacillaceae</taxon>
        <taxon>Sporolactobacillus</taxon>
    </lineage>
</organism>
<evidence type="ECO:0000313" key="2">
    <source>
        <dbReference type="EMBL" id="GAY75388.1"/>
    </source>
</evidence>
<protein>
    <submittedName>
        <fullName evidence="2">Uncharacterized protein</fullName>
    </submittedName>
</protein>
<comment type="caution">
    <text evidence="2">The sequence shown here is derived from an EMBL/GenBank/DDBJ whole genome shotgun (WGS) entry which is preliminary data.</text>
</comment>
<accession>A0A4Y1Z933</accession>
<dbReference type="Proteomes" id="UP000319716">
    <property type="component" value="Unassembled WGS sequence"/>
</dbReference>
<sequence>MKSNEEDTSDCSGAQRGKDAANFLTASNRPPPRSFSGEYRVAADGSAVIGLSAAVFLIAEARVEPRAETLVSY</sequence>
<dbReference type="AlphaFoldDB" id="A0A4Y1Z933"/>
<gene>
    <name evidence="2" type="ORF">NBRC111894_942</name>
</gene>
<proteinExistence type="predicted"/>
<feature type="region of interest" description="Disordered" evidence="1">
    <location>
        <begin position="1"/>
        <end position="37"/>
    </location>
</feature>
<evidence type="ECO:0000256" key="1">
    <source>
        <dbReference type="SAM" id="MobiDB-lite"/>
    </source>
</evidence>
<dbReference type="EMBL" id="BEXB01000005">
    <property type="protein sequence ID" value="GAY75388.1"/>
    <property type="molecule type" value="Genomic_DNA"/>
</dbReference>